<evidence type="ECO:0000256" key="19">
    <source>
        <dbReference type="PROSITE-ProRule" id="PRU00471"/>
    </source>
</evidence>
<evidence type="ECO:0000313" key="23">
    <source>
        <dbReference type="Proteomes" id="UP001367676"/>
    </source>
</evidence>
<dbReference type="GO" id="GO:0043047">
    <property type="term" value="F:single-stranded telomeric DNA binding"/>
    <property type="evidence" value="ECO:0007669"/>
    <property type="project" value="TreeGrafter"/>
</dbReference>
<dbReference type="Gene3D" id="1.10.287.1490">
    <property type="match status" value="1"/>
</dbReference>
<evidence type="ECO:0000256" key="18">
    <source>
        <dbReference type="ARBA" id="ARBA00049360"/>
    </source>
</evidence>
<feature type="coiled-coil region" evidence="20">
    <location>
        <begin position="397"/>
        <end position="470"/>
    </location>
</feature>
<dbReference type="FunFam" id="3.40.50.300:FF:000593">
    <property type="entry name" value="DNA repair protein RAD50"/>
    <property type="match status" value="1"/>
</dbReference>
<evidence type="ECO:0000256" key="17">
    <source>
        <dbReference type="ARBA" id="ARBA00023254"/>
    </source>
</evidence>
<keyword evidence="14 20" id="KW-0175">Coiled coil</keyword>
<comment type="caution">
    <text evidence="22">The sequence shown here is derived from an EMBL/GenBank/DDBJ whole genome shotgun (WGS) entry which is preliminary data.</text>
</comment>
<keyword evidence="11 19" id="KW-0862">Zinc</keyword>
<name>A0AAN9TTE4_9HEMI</name>
<gene>
    <name evidence="22" type="ORF">V9T40_005738</name>
</gene>
<comment type="subcellular location">
    <subcellularLocation>
        <location evidence="3">Chromosome</location>
    </subcellularLocation>
    <subcellularLocation>
        <location evidence="2">Nucleus</location>
    </subcellularLocation>
</comment>
<dbReference type="GO" id="GO:0030870">
    <property type="term" value="C:Mre11 complex"/>
    <property type="evidence" value="ECO:0007669"/>
    <property type="project" value="InterPro"/>
</dbReference>
<keyword evidence="12" id="KW-0067">ATP-binding</keyword>
<evidence type="ECO:0000256" key="20">
    <source>
        <dbReference type="SAM" id="Coils"/>
    </source>
</evidence>
<evidence type="ECO:0000256" key="1">
    <source>
        <dbReference type="ARBA" id="ARBA00001947"/>
    </source>
</evidence>
<keyword evidence="16" id="KW-0539">Nucleus</keyword>
<feature type="coiled-coil region" evidence="20">
    <location>
        <begin position="497"/>
        <end position="624"/>
    </location>
</feature>
<evidence type="ECO:0000259" key="21">
    <source>
        <dbReference type="PROSITE" id="PS51131"/>
    </source>
</evidence>
<dbReference type="Gene3D" id="3.40.50.300">
    <property type="entry name" value="P-loop containing nucleotide triphosphate hydrolases"/>
    <property type="match status" value="2"/>
</dbReference>
<evidence type="ECO:0000313" key="22">
    <source>
        <dbReference type="EMBL" id="KAK7604552.1"/>
    </source>
</evidence>
<evidence type="ECO:0000256" key="13">
    <source>
        <dbReference type="ARBA" id="ARBA00022842"/>
    </source>
</evidence>
<evidence type="ECO:0000256" key="9">
    <source>
        <dbReference type="ARBA" id="ARBA00022763"/>
    </source>
</evidence>
<evidence type="ECO:0000256" key="8">
    <source>
        <dbReference type="ARBA" id="ARBA00022741"/>
    </source>
</evidence>
<accession>A0AAN9TTE4</accession>
<feature type="coiled-coil region" evidence="20">
    <location>
        <begin position="749"/>
        <end position="1100"/>
    </location>
</feature>
<proteinExistence type="inferred from homology"/>
<dbReference type="Pfam" id="PF04423">
    <property type="entry name" value="Rad50_zn_hook"/>
    <property type="match status" value="1"/>
</dbReference>
<keyword evidence="10" id="KW-0378">Hydrolase</keyword>
<reference evidence="22 23" key="1">
    <citation type="submission" date="2024-03" db="EMBL/GenBank/DDBJ databases">
        <title>Adaptation during the transition from Ophiocordyceps entomopathogen to insect associate is accompanied by gene loss and intensified selection.</title>
        <authorList>
            <person name="Ward C.M."/>
            <person name="Onetto C.A."/>
            <person name="Borneman A.R."/>
        </authorList>
    </citation>
    <scope>NUCLEOTIDE SEQUENCE [LARGE SCALE GENOMIC DNA]</scope>
    <source>
        <strain evidence="22">AWRI1</strain>
        <tissue evidence="22">Single Adult Female</tissue>
    </source>
</reference>
<comment type="catalytic activity">
    <reaction evidence="18">
        <text>ATP + H2O = ADP + phosphate + H(+)</text>
        <dbReference type="Rhea" id="RHEA:13065"/>
        <dbReference type="ChEBI" id="CHEBI:15377"/>
        <dbReference type="ChEBI" id="CHEBI:15378"/>
        <dbReference type="ChEBI" id="CHEBI:30616"/>
        <dbReference type="ChEBI" id="CHEBI:43474"/>
        <dbReference type="ChEBI" id="CHEBI:456216"/>
    </reaction>
</comment>
<dbReference type="InterPro" id="IPR013134">
    <property type="entry name" value="Zn_hook_RAD50"/>
</dbReference>
<dbReference type="GO" id="GO:0006302">
    <property type="term" value="P:double-strand break repair"/>
    <property type="evidence" value="ECO:0007669"/>
    <property type="project" value="InterPro"/>
</dbReference>
<dbReference type="PANTHER" id="PTHR18867">
    <property type="entry name" value="RAD50"/>
    <property type="match status" value="1"/>
</dbReference>
<evidence type="ECO:0000256" key="4">
    <source>
        <dbReference type="ARBA" id="ARBA00009439"/>
    </source>
</evidence>
<sequence>MSIIDKLHILGIRNFGPGEKDGAVIKFSTPLTLILGQNGCGKTTIIEALKYATCGDIPAGTDSGSGFVHDPELANASVVRGQVKLRCYGPNGKESTVTRTVQVTRKAKKLEFKTLESVVTEKKGQLSSISERCTDVDEQMCQHLGVSKAVLTNVIFCHQEDSAWPLDKGKKIKERFDAIFGITEYNKCLDHLRILAKECVSALAILRQRCSFLNDDRLEAESKRKTLSEGKSRLTAINDQVEELTRKKEPVEQKMRELHEKQQNYIKYATKVENLKNRRKLIIEQIDGFKQGIDEEYLGSKDDLLREISSFDEDLRNRQNQVKNLADEKQKALIDEKRIQKDIGVKQTLLGSAQSNDHVNSNNITRRNQNLRSLAEELGTTVMTNSQLNEATSGEPLKIVENKVKEIAKEVEKIQEDQESVEKGLQKKIDETFEKKARLETDLKTKSRVINETKEKIQSIKREIDVVNRSSEGLGDLAKKADVLTKEKETATTSFDDERCKNELELAGNQIKNFERQVSALYDEVKILQKVSLQREKLDSLNKSKKERENELDKLKEKHNGSLQHLLNSVPNNDFRSALERQLKKVTEEIRNMEKSINENENKLTRLNTRQSNVEEQLKQKRRKCAEDDAAVDALCRNKHLDDYLSELDKQLEQEQDLKGSLASSKYLYAKYINLLQSADPLCPLCKREFNNQSEIEPIITDLENRINEMPKTEEETKKKIDGLKALEEKAVELKHKQMMSQTVRTNEIPKLSAEAKSIKDEISAIQAELETQRMDLLSPQSDKTLIEGLLSDATLMDQYQKELRNLENEIRNAESELPSSVSSKTLEEANKELEDTQVKLTNLREKQDELQKNLYKHNETMKRINDELSAVAKKQLEIAGSVQKRKSLEERLRELENTETEAVAERSRAEMLLNPVENEHKEHKEKLSKVKMDHKRILAEKKKKLAEYEKKVDEVRKLQAAIDEYNKNGGAEQLQIIRSELADLQLCKKELEARKEELDKEHLSTKEFLDKQELKKRNLDTALRLMNKKEELVKVDKEIDGLEGDTKIIDASHLQKDLQRLDKERREIDLQISNASGRVSELQSTVSQLERELKKEKYKDAEDNYRKAFVEFTVKTKGLEEIKEYEKGMDWVMIHFHKDRMKRINEVIRELWRSIYRGNDIDWIEIKTEEGATTATGKRNYNYRVVQVKNNVELEMPGRCSAGQKVLACLIIRIALAETFSKNCGILALDEPTTNLDKDNSGSLAAALAEIVERRSSQRNFQLIVITHDKDFIDKLCGIEKVEHYIEVVRNDRGKSQVIKREV</sequence>
<keyword evidence="13" id="KW-0460">Magnesium</keyword>
<dbReference type="GO" id="GO:0051880">
    <property type="term" value="F:G-quadruplex DNA binding"/>
    <property type="evidence" value="ECO:0007669"/>
    <property type="project" value="TreeGrafter"/>
</dbReference>
<dbReference type="GO" id="GO:0046872">
    <property type="term" value="F:metal ion binding"/>
    <property type="evidence" value="ECO:0007669"/>
    <property type="project" value="UniProtKB-UniRule"/>
</dbReference>
<evidence type="ECO:0000256" key="7">
    <source>
        <dbReference type="ARBA" id="ARBA00022723"/>
    </source>
</evidence>
<dbReference type="InterPro" id="IPR004584">
    <property type="entry name" value="Rad50_eukaryotes"/>
</dbReference>
<dbReference type="GO" id="GO:0003691">
    <property type="term" value="F:double-stranded telomeric DNA binding"/>
    <property type="evidence" value="ECO:0007669"/>
    <property type="project" value="TreeGrafter"/>
</dbReference>
<dbReference type="PANTHER" id="PTHR18867:SF12">
    <property type="entry name" value="DNA REPAIR PROTEIN RAD50"/>
    <property type="match status" value="1"/>
</dbReference>
<dbReference type="InterPro" id="IPR027417">
    <property type="entry name" value="P-loop_NTPase"/>
</dbReference>
<keyword evidence="6" id="KW-0158">Chromosome</keyword>
<protein>
    <recommendedName>
        <fullName evidence="5">DNA repair protein RAD50</fullName>
    </recommendedName>
</protein>
<evidence type="ECO:0000256" key="12">
    <source>
        <dbReference type="ARBA" id="ARBA00022840"/>
    </source>
</evidence>
<evidence type="ECO:0000256" key="6">
    <source>
        <dbReference type="ARBA" id="ARBA00022454"/>
    </source>
</evidence>
<keyword evidence="8" id="KW-0547">Nucleotide-binding</keyword>
<dbReference type="SUPFAM" id="SSF52540">
    <property type="entry name" value="P-loop containing nucleoside triphosphate hydrolases"/>
    <property type="match status" value="1"/>
</dbReference>
<comment type="similarity">
    <text evidence="4">Belongs to the SMC family. RAD50 subfamily.</text>
</comment>
<feature type="coiled-coil region" evidence="20">
    <location>
        <begin position="227"/>
        <end position="335"/>
    </location>
</feature>
<dbReference type="NCBIfam" id="TIGR00606">
    <property type="entry name" value="rad50"/>
    <property type="match status" value="1"/>
</dbReference>
<dbReference type="GO" id="GO:0070192">
    <property type="term" value="P:chromosome organization involved in meiotic cell cycle"/>
    <property type="evidence" value="ECO:0007669"/>
    <property type="project" value="TreeGrafter"/>
</dbReference>
<feature type="binding site" evidence="19">
    <location>
        <position position="686"/>
    </location>
    <ligand>
        <name>Zn(2+)</name>
        <dbReference type="ChEBI" id="CHEBI:29105"/>
    </ligand>
</feature>
<evidence type="ECO:0000256" key="15">
    <source>
        <dbReference type="ARBA" id="ARBA00023204"/>
    </source>
</evidence>
<dbReference type="Pfam" id="PF13476">
    <property type="entry name" value="AAA_23"/>
    <property type="match status" value="1"/>
</dbReference>
<evidence type="ECO:0000256" key="16">
    <source>
        <dbReference type="ARBA" id="ARBA00023242"/>
    </source>
</evidence>
<feature type="domain" description="Zinc-hook" evidence="21">
    <location>
        <begin position="638"/>
        <end position="736"/>
    </location>
</feature>
<comment type="cofactor">
    <cofactor evidence="1">
        <name>Zn(2+)</name>
        <dbReference type="ChEBI" id="CHEBI:29105"/>
    </cofactor>
</comment>
<evidence type="ECO:0000256" key="14">
    <source>
        <dbReference type="ARBA" id="ARBA00023054"/>
    </source>
</evidence>
<evidence type="ECO:0000256" key="2">
    <source>
        <dbReference type="ARBA" id="ARBA00004123"/>
    </source>
</evidence>
<keyword evidence="9" id="KW-0227">DNA damage</keyword>
<dbReference type="SUPFAM" id="SSF75712">
    <property type="entry name" value="Rad50 coiled-coil Zn hook"/>
    <property type="match status" value="1"/>
</dbReference>
<dbReference type="InterPro" id="IPR038729">
    <property type="entry name" value="Rad50/SbcC_AAA"/>
</dbReference>
<organism evidence="22 23">
    <name type="scientific">Parthenolecanium corni</name>
    <dbReference type="NCBI Taxonomy" id="536013"/>
    <lineage>
        <taxon>Eukaryota</taxon>
        <taxon>Metazoa</taxon>
        <taxon>Ecdysozoa</taxon>
        <taxon>Arthropoda</taxon>
        <taxon>Hexapoda</taxon>
        <taxon>Insecta</taxon>
        <taxon>Pterygota</taxon>
        <taxon>Neoptera</taxon>
        <taxon>Paraneoptera</taxon>
        <taxon>Hemiptera</taxon>
        <taxon>Sternorrhyncha</taxon>
        <taxon>Coccoidea</taxon>
        <taxon>Coccidae</taxon>
        <taxon>Parthenolecanium</taxon>
    </lineage>
</organism>
<evidence type="ECO:0000256" key="3">
    <source>
        <dbReference type="ARBA" id="ARBA00004286"/>
    </source>
</evidence>
<dbReference type="Proteomes" id="UP001367676">
    <property type="component" value="Unassembled WGS sequence"/>
</dbReference>
<dbReference type="GO" id="GO:0007004">
    <property type="term" value="P:telomere maintenance via telomerase"/>
    <property type="evidence" value="ECO:0007669"/>
    <property type="project" value="TreeGrafter"/>
</dbReference>
<feature type="binding site" evidence="19">
    <location>
        <position position="683"/>
    </location>
    <ligand>
        <name>Zn(2+)</name>
        <dbReference type="ChEBI" id="CHEBI:29105"/>
    </ligand>
</feature>
<keyword evidence="15" id="KW-0234">DNA repair</keyword>
<keyword evidence="7 19" id="KW-0479">Metal-binding</keyword>
<evidence type="ECO:0000256" key="11">
    <source>
        <dbReference type="ARBA" id="ARBA00022833"/>
    </source>
</evidence>
<dbReference type="GO" id="GO:0000722">
    <property type="term" value="P:telomere maintenance via recombination"/>
    <property type="evidence" value="ECO:0007669"/>
    <property type="project" value="UniProtKB-ARBA"/>
</dbReference>
<dbReference type="EMBL" id="JBBCAQ010000003">
    <property type="protein sequence ID" value="KAK7604552.1"/>
    <property type="molecule type" value="Genomic_DNA"/>
</dbReference>
<evidence type="ECO:0000256" key="5">
    <source>
        <dbReference type="ARBA" id="ARBA00017893"/>
    </source>
</evidence>
<keyword evidence="23" id="KW-1185">Reference proteome</keyword>
<dbReference type="GO" id="GO:0016887">
    <property type="term" value="F:ATP hydrolysis activity"/>
    <property type="evidence" value="ECO:0007669"/>
    <property type="project" value="InterPro"/>
</dbReference>
<keyword evidence="17" id="KW-0469">Meiosis</keyword>
<dbReference type="GO" id="GO:0000794">
    <property type="term" value="C:condensed nuclear chromosome"/>
    <property type="evidence" value="ECO:0007669"/>
    <property type="project" value="TreeGrafter"/>
</dbReference>
<dbReference type="PROSITE" id="PS51131">
    <property type="entry name" value="ZN_HOOK"/>
    <property type="match status" value="1"/>
</dbReference>
<dbReference type="GO" id="GO:0005524">
    <property type="term" value="F:ATP binding"/>
    <property type="evidence" value="ECO:0007669"/>
    <property type="project" value="UniProtKB-KW"/>
</dbReference>
<evidence type="ECO:0000256" key="10">
    <source>
        <dbReference type="ARBA" id="ARBA00022801"/>
    </source>
</evidence>